<dbReference type="Pfam" id="PF13873">
    <property type="entry name" value="Myb_DNA-bind_5"/>
    <property type="match status" value="1"/>
</dbReference>
<keyword evidence="3" id="KW-0805">Transcription regulation</keyword>
<dbReference type="OrthoDB" id="6783481at2759"/>
<accession>D6WW64</accession>
<dbReference type="InterPro" id="IPR028002">
    <property type="entry name" value="Myb_DNA-bind_5"/>
</dbReference>
<gene>
    <name evidence="7" type="primary">AUGUSTUS-3.0.2_06340</name>
    <name evidence="7" type="ORF">TcasGA2_TC006340</name>
</gene>
<dbReference type="Proteomes" id="UP000007266">
    <property type="component" value="Linkage group 8"/>
</dbReference>
<evidence type="ECO:0000259" key="6">
    <source>
        <dbReference type="Pfam" id="PF13873"/>
    </source>
</evidence>
<name>D6WW64_TRICA</name>
<reference evidence="7 8" key="1">
    <citation type="journal article" date="2008" name="Nature">
        <title>The genome of the model beetle and pest Tribolium castaneum.</title>
        <authorList>
            <consortium name="Tribolium Genome Sequencing Consortium"/>
            <person name="Richards S."/>
            <person name="Gibbs R.A."/>
            <person name="Weinstock G.M."/>
            <person name="Brown S.J."/>
            <person name="Denell R."/>
            <person name="Beeman R.W."/>
            <person name="Gibbs R."/>
            <person name="Beeman R.W."/>
            <person name="Brown S.J."/>
            <person name="Bucher G."/>
            <person name="Friedrich M."/>
            <person name="Grimmelikhuijzen C.J."/>
            <person name="Klingler M."/>
            <person name="Lorenzen M."/>
            <person name="Richards S."/>
            <person name="Roth S."/>
            <person name="Schroder R."/>
            <person name="Tautz D."/>
            <person name="Zdobnov E.M."/>
            <person name="Muzny D."/>
            <person name="Gibbs R.A."/>
            <person name="Weinstock G.M."/>
            <person name="Attaway T."/>
            <person name="Bell S."/>
            <person name="Buhay C.J."/>
            <person name="Chandrabose M.N."/>
            <person name="Chavez D."/>
            <person name="Clerk-Blankenburg K.P."/>
            <person name="Cree A."/>
            <person name="Dao M."/>
            <person name="Davis C."/>
            <person name="Chacko J."/>
            <person name="Dinh H."/>
            <person name="Dugan-Rocha S."/>
            <person name="Fowler G."/>
            <person name="Garner T.T."/>
            <person name="Garnes J."/>
            <person name="Gnirke A."/>
            <person name="Hawes A."/>
            <person name="Hernandez J."/>
            <person name="Hines S."/>
            <person name="Holder M."/>
            <person name="Hume J."/>
            <person name="Jhangiani S.N."/>
            <person name="Joshi V."/>
            <person name="Khan Z.M."/>
            <person name="Jackson L."/>
            <person name="Kovar C."/>
            <person name="Kowis A."/>
            <person name="Lee S."/>
            <person name="Lewis L.R."/>
            <person name="Margolis J."/>
            <person name="Morgan M."/>
            <person name="Nazareth L.V."/>
            <person name="Nguyen N."/>
            <person name="Okwuonu G."/>
            <person name="Parker D."/>
            <person name="Richards S."/>
            <person name="Ruiz S.J."/>
            <person name="Santibanez J."/>
            <person name="Savard J."/>
            <person name="Scherer S.E."/>
            <person name="Schneider B."/>
            <person name="Sodergren E."/>
            <person name="Tautz D."/>
            <person name="Vattahil S."/>
            <person name="Villasana D."/>
            <person name="White C.S."/>
            <person name="Wright R."/>
            <person name="Park Y."/>
            <person name="Beeman R.W."/>
            <person name="Lord J."/>
            <person name="Oppert B."/>
            <person name="Lorenzen M."/>
            <person name="Brown S."/>
            <person name="Wang L."/>
            <person name="Savard J."/>
            <person name="Tautz D."/>
            <person name="Richards S."/>
            <person name="Weinstock G."/>
            <person name="Gibbs R.A."/>
            <person name="Liu Y."/>
            <person name="Worley K."/>
            <person name="Weinstock G."/>
            <person name="Elsik C.G."/>
            <person name="Reese J.T."/>
            <person name="Elhaik E."/>
            <person name="Landan G."/>
            <person name="Graur D."/>
            <person name="Arensburger P."/>
            <person name="Atkinson P."/>
            <person name="Beeman R.W."/>
            <person name="Beidler J."/>
            <person name="Brown S.J."/>
            <person name="Demuth J.P."/>
            <person name="Drury D.W."/>
            <person name="Du Y.Z."/>
            <person name="Fujiwara H."/>
            <person name="Lorenzen M."/>
            <person name="Maselli V."/>
            <person name="Osanai M."/>
            <person name="Park Y."/>
            <person name="Robertson H.M."/>
            <person name="Tu Z."/>
            <person name="Wang J.J."/>
            <person name="Wang S."/>
            <person name="Richards S."/>
            <person name="Song H."/>
            <person name="Zhang L."/>
            <person name="Sodergren E."/>
            <person name="Werner D."/>
            <person name="Stanke M."/>
            <person name="Morgenstern B."/>
            <person name="Solovyev V."/>
            <person name="Kosarev P."/>
            <person name="Brown G."/>
            <person name="Chen H.C."/>
            <person name="Ermolaeva O."/>
            <person name="Hlavina W."/>
            <person name="Kapustin Y."/>
            <person name="Kiryutin B."/>
            <person name="Kitts P."/>
            <person name="Maglott D."/>
            <person name="Pruitt K."/>
            <person name="Sapojnikov V."/>
            <person name="Souvorov A."/>
            <person name="Mackey A.J."/>
            <person name="Waterhouse R.M."/>
            <person name="Wyder S."/>
            <person name="Zdobnov E.M."/>
            <person name="Zdobnov E.M."/>
            <person name="Wyder S."/>
            <person name="Kriventseva E.V."/>
            <person name="Kadowaki T."/>
            <person name="Bork P."/>
            <person name="Aranda M."/>
            <person name="Bao R."/>
            <person name="Beermann A."/>
            <person name="Berns N."/>
            <person name="Bolognesi R."/>
            <person name="Bonneton F."/>
            <person name="Bopp D."/>
            <person name="Brown S.J."/>
            <person name="Bucher G."/>
            <person name="Butts T."/>
            <person name="Chaumot A."/>
            <person name="Denell R.E."/>
            <person name="Ferrier D.E."/>
            <person name="Friedrich M."/>
            <person name="Gordon C.M."/>
            <person name="Jindra M."/>
            <person name="Klingler M."/>
            <person name="Lan Q."/>
            <person name="Lattorff H.M."/>
            <person name="Laudet V."/>
            <person name="von Levetsow C."/>
            <person name="Liu Z."/>
            <person name="Lutz R."/>
            <person name="Lynch J.A."/>
            <person name="da Fonseca R.N."/>
            <person name="Posnien N."/>
            <person name="Reuter R."/>
            <person name="Roth S."/>
            <person name="Savard J."/>
            <person name="Schinko J.B."/>
            <person name="Schmitt C."/>
            <person name="Schoppmeier M."/>
            <person name="Schroder R."/>
            <person name="Shippy T.D."/>
            <person name="Simonnet F."/>
            <person name="Marques-Souza H."/>
            <person name="Tautz D."/>
            <person name="Tomoyasu Y."/>
            <person name="Trauner J."/>
            <person name="Van der Zee M."/>
            <person name="Vervoort M."/>
            <person name="Wittkopp N."/>
            <person name="Wimmer E.A."/>
            <person name="Yang X."/>
            <person name="Jones A.K."/>
            <person name="Sattelle D.B."/>
            <person name="Ebert P.R."/>
            <person name="Nelson D."/>
            <person name="Scott J.G."/>
            <person name="Beeman R.W."/>
            <person name="Muthukrishnan S."/>
            <person name="Kramer K.J."/>
            <person name="Arakane Y."/>
            <person name="Beeman R.W."/>
            <person name="Zhu Q."/>
            <person name="Hogenkamp D."/>
            <person name="Dixit R."/>
            <person name="Oppert B."/>
            <person name="Jiang H."/>
            <person name="Zou Z."/>
            <person name="Marshall J."/>
            <person name="Elpidina E."/>
            <person name="Vinokurov K."/>
            <person name="Oppert C."/>
            <person name="Zou Z."/>
            <person name="Evans J."/>
            <person name="Lu Z."/>
            <person name="Zhao P."/>
            <person name="Sumathipala N."/>
            <person name="Altincicek B."/>
            <person name="Vilcinskas A."/>
            <person name="Williams M."/>
            <person name="Hultmark D."/>
            <person name="Hetru C."/>
            <person name="Jiang H."/>
            <person name="Grimmelikhuijzen C.J."/>
            <person name="Hauser F."/>
            <person name="Cazzamali G."/>
            <person name="Williamson M."/>
            <person name="Park Y."/>
            <person name="Li B."/>
            <person name="Tanaka Y."/>
            <person name="Predel R."/>
            <person name="Neupert S."/>
            <person name="Schachtner J."/>
            <person name="Verleyen P."/>
            <person name="Raible F."/>
            <person name="Bork P."/>
            <person name="Friedrich M."/>
            <person name="Walden K.K."/>
            <person name="Robertson H.M."/>
            <person name="Angeli S."/>
            <person name="Foret S."/>
            <person name="Bucher G."/>
            <person name="Schuetz S."/>
            <person name="Maleszka R."/>
            <person name="Wimmer E.A."/>
            <person name="Beeman R.W."/>
            <person name="Lorenzen M."/>
            <person name="Tomoyasu Y."/>
            <person name="Miller S.C."/>
            <person name="Grossmann D."/>
            <person name="Bucher G."/>
        </authorList>
    </citation>
    <scope>NUCLEOTIDE SEQUENCE [LARGE SCALE GENOMIC DNA]</scope>
    <source>
        <strain evidence="7 8">Georgia GA2</strain>
    </source>
</reference>
<dbReference type="HOGENOM" id="CLU_1290473_0_0_1"/>
<keyword evidence="8" id="KW-1185">Reference proteome</keyword>
<evidence type="ECO:0000256" key="5">
    <source>
        <dbReference type="ARBA" id="ARBA00025466"/>
    </source>
</evidence>
<dbReference type="InParanoid" id="D6WW64"/>
<reference evidence="7 8" key="2">
    <citation type="journal article" date="2010" name="Nucleic Acids Res.">
        <title>BeetleBase in 2010: revisions to provide comprehensive genomic information for Tribolium castaneum.</title>
        <authorList>
            <person name="Kim H.S."/>
            <person name="Murphy T."/>
            <person name="Xia J."/>
            <person name="Caragea D."/>
            <person name="Park Y."/>
            <person name="Beeman R.W."/>
            <person name="Lorenzen M.D."/>
            <person name="Butcher S."/>
            <person name="Manak J.R."/>
            <person name="Brown S.J."/>
        </authorList>
    </citation>
    <scope>GENOME REANNOTATION</scope>
    <source>
        <strain evidence="7 8">Georgia GA2</strain>
    </source>
</reference>
<evidence type="ECO:0000256" key="2">
    <source>
        <dbReference type="ARBA" id="ARBA00016807"/>
    </source>
</evidence>
<proteinExistence type="predicted"/>
<evidence type="ECO:0000256" key="1">
    <source>
        <dbReference type="ARBA" id="ARBA00011764"/>
    </source>
</evidence>
<dbReference type="PhylomeDB" id="D6WW64"/>
<protein>
    <recommendedName>
        <fullName evidence="2">Regulatory protein zeste</fullName>
    </recommendedName>
</protein>
<comment type="subunit">
    <text evidence="1">Self-associates forming complexes of several hundred monomers.</text>
</comment>
<dbReference type="EMBL" id="KQ971361">
    <property type="protein sequence ID" value="EFA08674.1"/>
    <property type="molecule type" value="Genomic_DNA"/>
</dbReference>
<evidence type="ECO:0000313" key="8">
    <source>
        <dbReference type="Proteomes" id="UP000007266"/>
    </source>
</evidence>
<organism evidence="7 8">
    <name type="scientific">Tribolium castaneum</name>
    <name type="common">Red flour beetle</name>
    <dbReference type="NCBI Taxonomy" id="7070"/>
    <lineage>
        <taxon>Eukaryota</taxon>
        <taxon>Metazoa</taxon>
        <taxon>Ecdysozoa</taxon>
        <taxon>Arthropoda</taxon>
        <taxon>Hexapoda</taxon>
        <taxon>Insecta</taxon>
        <taxon>Pterygota</taxon>
        <taxon>Neoptera</taxon>
        <taxon>Endopterygota</taxon>
        <taxon>Coleoptera</taxon>
        <taxon>Polyphaga</taxon>
        <taxon>Cucujiformia</taxon>
        <taxon>Tenebrionidae</taxon>
        <taxon>Tenebrionidae incertae sedis</taxon>
        <taxon>Tribolium</taxon>
    </lineage>
</organism>
<evidence type="ECO:0000256" key="3">
    <source>
        <dbReference type="ARBA" id="ARBA00023015"/>
    </source>
</evidence>
<dbReference type="AlphaFoldDB" id="D6WW64"/>
<feature type="domain" description="Myb/SANT-like DNA-binding" evidence="6">
    <location>
        <begin position="9"/>
        <end position="87"/>
    </location>
</feature>
<keyword evidence="4" id="KW-0804">Transcription</keyword>
<evidence type="ECO:0000256" key="4">
    <source>
        <dbReference type="ARBA" id="ARBA00023163"/>
    </source>
</evidence>
<sequence>MDERKPRSRAANFTKNEVSTLLFLTRKYKSQIEPKPLGSSSNKAKAEAWRRITREFNAITGNRDNPRSVDVLRNKLCNIKKIVKRKARQKIIGNDEGHREVLELENVKVEASPLRVVQSPDILVDEESPNLLMEETPHVLVAESPNLVTEGLLELQKRCLLEEHALKLRLMQEKHDRSLKIQEEEAEEKLRQMREEHMLQMEILQLRKHCLVKL</sequence>
<evidence type="ECO:0000313" key="7">
    <source>
        <dbReference type="EMBL" id="EFA08674.1"/>
    </source>
</evidence>
<comment type="function">
    <text evidence="5">Involved in transvection phenomena (= synapsis-dependent gene expression), where the synaptic pairing of chromosomes carrying genes with which zeste interacts influences the expression of these genes. Zeste binds to DNA and stimulates transcription from a nearby promoter.</text>
</comment>